<feature type="compositionally biased region" description="Basic and acidic residues" evidence="2">
    <location>
        <begin position="116"/>
        <end position="132"/>
    </location>
</feature>
<gene>
    <name evidence="3" type="ORF">HK099_005320</name>
</gene>
<accession>A0AAD5U2M6</accession>
<evidence type="ECO:0000256" key="2">
    <source>
        <dbReference type="SAM" id="MobiDB-lite"/>
    </source>
</evidence>
<dbReference type="EMBL" id="JADGJW010000408">
    <property type="protein sequence ID" value="KAJ3217836.1"/>
    <property type="molecule type" value="Genomic_DNA"/>
</dbReference>
<feature type="region of interest" description="Disordered" evidence="2">
    <location>
        <begin position="98"/>
        <end position="155"/>
    </location>
</feature>
<reference evidence="3" key="1">
    <citation type="submission" date="2020-05" db="EMBL/GenBank/DDBJ databases">
        <title>Phylogenomic resolution of chytrid fungi.</title>
        <authorList>
            <person name="Stajich J.E."/>
            <person name="Amses K."/>
            <person name="Simmons R."/>
            <person name="Seto K."/>
            <person name="Myers J."/>
            <person name="Bonds A."/>
            <person name="Quandt C.A."/>
            <person name="Barry K."/>
            <person name="Liu P."/>
            <person name="Grigoriev I."/>
            <person name="Longcore J.E."/>
            <person name="James T.Y."/>
        </authorList>
    </citation>
    <scope>NUCLEOTIDE SEQUENCE</scope>
    <source>
        <strain evidence="3">JEL0476</strain>
    </source>
</reference>
<organism evidence="3 4">
    <name type="scientific">Clydaea vesicula</name>
    <dbReference type="NCBI Taxonomy" id="447962"/>
    <lineage>
        <taxon>Eukaryota</taxon>
        <taxon>Fungi</taxon>
        <taxon>Fungi incertae sedis</taxon>
        <taxon>Chytridiomycota</taxon>
        <taxon>Chytridiomycota incertae sedis</taxon>
        <taxon>Chytridiomycetes</taxon>
        <taxon>Lobulomycetales</taxon>
        <taxon>Lobulomycetaceae</taxon>
        <taxon>Clydaea</taxon>
    </lineage>
</organism>
<dbReference type="AlphaFoldDB" id="A0AAD5U2M6"/>
<keyword evidence="1" id="KW-0175">Coiled coil</keyword>
<evidence type="ECO:0000256" key="1">
    <source>
        <dbReference type="SAM" id="Coils"/>
    </source>
</evidence>
<feature type="compositionally biased region" description="Polar residues" evidence="2">
    <location>
        <begin position="137"/>
        <end position="155"/>
    </location>
</feature>
<keyword evidence="4" id="KW-1185">Reference proteome</keyword>
<feature type="coiled-coil region" evidence="1">
    <location>
        <begin position="168"/>
        <end position="396"/>
    </location>
</feature>
<proteinExistence type="predicted"/>
<comment type="caution">
    <text evidence="3">The sequence shown here is derived from an EMBL/GenBank/DDBJ whole genome shotgun (WGS) entry which is preliminary data.</text>
</comment>
<evidence type="ECO:0000313" key="3">
    <source>
        <dbReference type="EMBL" id="KAJ3217836.1"/>
    </source>
</evidence>
<protein>
    <submittedName>
        <fullName evidence="3">Uncharacterized protein</fullName>
    </submittedName>
</protein>
<evidence type="ECO:0000313" key="4">
    <source>
        <dbReference type="Proteomes" id="UP001211065"/>
    </source>
</evidence>
<feature type="compositionally biased region" description="Polar residues" evidence="2">
    <location>
        <begin position="98"/>
        <end position="113"/>
    </location>
</feature>
<name>A0AAD5U2M6_9FUNG</name>
<dbReference type="Proteomes" id="UP001211065">
    <property type="component" value="Unassembled WGS sequence"/>
</dbReference>
<sequence>MLTLTLNHALYYKYSTLNPQQFSVKHYLFHPKLILNKVVTLFWCVKRVKPKKISVLQMSNLNFPAYGLRTPLTKGFPTNGKKIILRVLLISIAGKARQTTAPKRNDNRNSAAPNTRVEDERSPQNDQMDQRQNRQNVHAQSHNGPSAMDLSSQTAPLNDSIKNLKYKYIELQETHKKESKKLEEQLAQLKTEFNFQTITLQNVEKERQELIEANKQIKEHNTAEKDKIYGEALSFRKKLQTSQSDLSRMELQYQRINTERQKFQTENGSLKEESQIEDVHATYSTFDLDAHKARIGELQLVIKELRSQVQIAETRQQQEEHLRMRAMEDCSELVRANVGLKTELEDVQRRLRKVLIDEFEQREEKLRHKQEKIKDVEIAREEVSRLKDDLTMLKISTDAKDNKIYELLSKNKSVEALDTQRVLEDRIIDLENRIRIGEGEVIQLGQDKSLLIDDVAELRNSTEINSNKVKTLVREKQELQVELAKYQREMSARKEFSSMLQNLEASGENYLGLMRNMKCFIKGDTEIDNQNTESSNR</sequence>